<dbReference type="RefSeq" id="XP_005093866.1">
    <property type="nucleotide sequence ID" value="XM_005093809.3"/>
</dbReference>
<name>A0ABM0JHN4_APLCA</name>
<feature type="domain" description="C2H2-type" evidence="6">
    <location>
        <begin position="716"/>
        <end position="743"/>
    </location>
</feature>
<reference evidence="8" key="1">
    <citation type="submission" date="2025-08" db="UniProtKB">
        <authorList>
            <consortium name="RefSeq"/>
        </authorList>
    </citation>
    <scope>IDENTIFICATION</scope>
</reference>
<proteinExistence type="predicted"/>
<gene>
    <name evidence="8" type="primary">LOC101863331</name>
</gene>
<protein>
    <submittedName>
        <fullName evidence="8">Transcription factor Sp3</fullName>
    </submittedName>
</protein>
<dbReference type="Proteomes" id="UP000694888">
    <property type="component" value="Unplaced"/>
</dbReference>
<dbReference type="PANTHER" id="PTHR23235:SF170">
    <property type="entry name" value="FI01014P-RELATED"/>
    <property type="match status" value="1"/>
</dbReference>
<dbReference type="Gene3D" id="3.30.160.60">
    <property type="entry name" value="Classic Zinc Finger"/>
    <property type="match status" value="3"/>
</dbReference>
<feature type="domain" description="C2H2-type" evidence="6">
    <location>
        <begin position="656"/>
        <end position="685"/>
    </location>
</feature>
<dbReference type="Pfam" id="PF00096">
    <property type="entry name" value="zf-C2H2"/>
    <property type="match status" value="2"/>
</dbReference>
<keyword evidence="2 4" id="KW-0863">Zinc-finger</keyword>
<evidence type="ECO:0000259" key="6">
    <source>
        <dbReference type="PROSITE" id="PS50157"/>
    </source>
</evidence>
<dbReference type="SUPFAM" id="SSF57667">
    <property type="entry name" value="beta-beta-alpha zinc fingers"/>
    <property type="match status" value="2"/>
</dbReference>
<feature type="compositionally biased region" description="Polar residues" evidence="5">
    <location>
        <begin position="325"/>
        <end position="337"/>
    </location>
</feature>
<accession>A0ABM0JHN4</accession>
<feature type="region of interest" description="Disordered" evidence="5">
    <location>
        <begin position="308"/>
        <end position="342"/>
    </location>
</feature>
<feature type="compositionally biased region" description="Low complexity" evidence="5">
    <location>
        <begin position="308"/>
        <end position="324"/>
    </location>
</feature>
<dbReference type="CDD" id="cd22541">
    <property type="entry name" value="SP5_N"/>
    <property type="match status" value="1"/>
</dbReference>
<dbReference type="PROSITE" id="PS50157">
    <property type="entry name" value="ZINC_FINGER_C2H2_2"/>
    <property type="match status" value="3"/>
</dbReference>
<keyword evidence="1" id="KW-0479">Metal-binding</keyword>
<evidence type="ECO:0000313" key="8">
    <source>
        <dbReference type="RefSeq" id="XP_005093866.1"/>
    </source>
</evidence>
<organism evidence="7 8">
    <name type="scientific">Aplysia californica</name>
    <name type="common">California sea hare</name>
    <dbReference type="NCBI Taxonomy" id="6500"/>
    <lineage>
        <taxon>Eukaryota</taxon>
        <taxon>Metazoa</taxon>
        <taxon>Spiralia</taxon>
        <taxon>Lophotrochozoa</taxon>
        <taxon>Mollusca</taxon>
        <taxon>Gastropoda</taxon>
        <taxon>Heterobranchia</taxon>
        <taxon>Euthyneura</taxon>
        <taxon>Tectipleura</taxon>
        <taxon>Aplysiida</taxon>
        <taxon>Aplysioidea</taxon>
        <taxon>Aplysiidae</taxon>
        <taxon>Aplysia</taxon>
    </lineage>
</organism>
<evidence type="ECO:0000256" key="3">
    <source>
        <dbReference type="ARBA" id="ARBA00022833"/>
    </source>
</evidence>
<evidence type="ECO:0000256" key="5">
    <source>
        <dbReference type="SAM" id="MobiDB-lite"/>
    </source>
</evidence>
<evidence type="ECO:0000256" key="2">
    <source>
        <dbReference type="ARBA" id="ARBA00022771"/>
    </source>
</evidence>
<feature type="region of interest" description="Disordered" evidence="5">
    <location>
        <begin position="603"/>
        <end position="629"/>
    </location>
</feature>
<dbReference type="SMART" id="SM00355">
    <property type="entry name" value="ZnF_C2H2"/>
    <property type="match status" value="3"/>
</dbReference>
<dbReference type="InterPro" id="IPR036236">
    <property type="entry name" value="Znf_C2H2_sf"/>
</dbReference>
<feature type="region of interest" description="Disordered" evidence="5">
    <location>
        <begin position="783"/>
        <end position="806"/>
    </location>
</feature>
<keyword evidence="7" id="KW-1185">Reference proteome</keyword>
<feature type="domain" description="C2H2-type" evidence="6">
    <location>
        <begin position="686"/>
        <end position="715"/>
    </location>
</feature>
<dbReference type="PROSITE" id="PS00028">
    <property type="entry name" value="ZINC_FINGER_C2H2_1"/>
    <property type="match status" value="3"/>
</dbReference>
<evidence type="ECO:0000256" key="4">
    <source>
        <dbReference type="PROSITE-ProRule" id="PRU00042"/>
    </source>
</evidence>
<evidence type="ECO:0000256" key="1">
    <source>
        <dbReference type="ARBA" id="ARBA00022723"/>
    </source>
</evidence>
<sequence>MATAGGGRGNSDYVVSVNSTQDAQPSPLAMLAATCSKIGSPAQTDEGYGQGGDSGVRMIGAGQGGAAGTSSDAIAGWIQLSNGTIVDSTGKPVVNAGNVIQQATALTNNVGGQLFAQGQQIIATPGPNGQMTYSVLPSYQTVNIDGQDAFIIPSSVGGGGQTQVPASNNVQAAQQTLITPTGQIIRAQGLPAQAASANLFQNVAGFGGLGNLVNIGGNIVNLGGVQNAVRPNSNIMQAVQIPGFQALQQMPNLIQVPVSMNGQTVLQTIQLPAQNIPIQTPLQQVSGNGVVAIGANPQNLQTLMATQTQAQVQPAPQATAAAQPEESQSHLQSQAHNQALKMESKPSLGQLNISHNTTNVSNAAATQSTKAAGMALANASNASAVQTLSVINTPQGQVILSPPANPVQVSQSLPTLTVPSYPQTITANASSSATTTTTSTATQNTPALHNILAQQQLLQGMTNGQNLGGIQLTNQGQINWLQQALNMQAPRSSGVQALQVQNLQGLQNIQTFPALQGLQGLQGLQALTPQGQLINGASVPNLGAVAIGAGGAISAIPLSGQSGTVQAGSSAVNAQGVLTQIQQDPNDPTKWQIVSNSAQATPSLPATGSLPVVSSGPASSSSESTPTGRRLRRVACTCPNCTSTEKVTGENKKKQHICHIQGCGKVYGKTSHLRAHLRWHSGDRPFVCSWLFCGKRFTRSDELQRHKRTHTGDKKFQCPECSKRFMRSDHLSKHIRTHNSKRQLLGDAVSSTQGLDMEHGMDGEDDDEQDGCMIDEETKIYRTAMSEDEEDDPDHSGNVKLESLVV</sequence>
<dbReference type="GeneID" id="101863331"/>
<evidence type="ECO:0000313" key="7">
    <source>
        <dbReference type="Proteomes" id="UP000694888"/>
    </source>
</evidence>
<dbReference type="InterPro" id="IPR013087">
    <property type="entry name" value="Znf_C2H2_type"/>
</dbReference>
<keyword evidence="3" id="KW-0862">Zinc</keyword>
<feature type="compositionally biased region" description="Low complexity" evidence="5">
    <location>
        <begin position="608"/>
        <end position="628"/>
    </location>
</feature>
<dbReference type="PANTHER" id="PTHR23235">
    <property type="entry name" value="KRUEPPEL-LIKE TRANSCRIPTION FACTOR"/>
    <property type="match status" value="1"/>
</dbReference>